<dbReference type="InterPro" id="IPR000719">
    <property type="entry name" value="Prot_kinase_dom"/>
</dbReference>
<organism evidence="3 4">
    <name type="scientific">Trichostrongylus colubriformis</name>
    <name type="common">Black scour worm</name>
    <dbReference type="NCBI Taxonomy" id="6319"/>
    <lineage>
        <taxon>Eukaryota</taxon>
        <taxon>Metazoa</taxon>
        <taxon>Ecdysozoa</taxon>
        <taxon>Nematoda</taxon>
        <taxon>Chromadorea</taxon>
        <taxon>Rhabditida</taxon>
        <taxon>Rhabditina</taxon>
        <taxon>Rhabditomorpha</taxon>
        <taxon>Strongyloidea</taxon>
        <taxon>Trichostrongylidae</taxon>
        <taxon>Trichostrongylus</taxon>
    </lineage>
</organism>
<dbReference type="InterPro" id="IPR001245">
    <property type="entry name" value="Ser-Thr/Tyr_kinase_cat_dom"/>
</dbReference>
<protein>
    <submittedName>
        <fullName evidence="3">Protein tyrosine kinase</fullName>
    </submittedName>
</protein>
<feature type="non-terminal residue" evidence="3">
    <location>
        <position position="1"/>
    </location>
</feature>
<dbReference type="EMBL" id="WIXE01009822">
    <property type="protein sequence ID" value="KAK5978094.1"/>
    <property type="molecule type" value="Genomic_DNA"/>
</dbReference>
<feature type="domain" description="Protein kinase" evidence="2">
    <location>
        <begin position="175"/>
        <end position="320"/>
    </location>
</feature>
<gene>
    <name evidence="3" type="ORF">GCK32_014425</name>
</gene>
<dbReference type="PROSITE" id="PS50011">
    <property type="entry name" value="PROTEIN_KINASE_DOM"/>
    <property type="match status" value="1"/>
</dbReference>
<dbReference type="AlphaFoldDB" id="A0AAN8J233"/>
<keyword evidence="1" id="KW-0812">Transmembrane</keyword>
<dbReference type="GO" id="GO:0007169">
    <property type="term" value="P:cell surface receptor protein tyrosine kinase signaling pathway"/>
    <property type="evidence" value="ECO:0007669"/>
    <property type="project" value="TreeGrafter"/>
</dbReference>
<sequence length="320" mass="35307">VTLGQLSYEPLGYNLYFNDSVATITQRDEPIITRNSAYAAVGLLALLVLLVIASCVVLLRRRKPQDKFNVFEEDIRKSLIITQIKGKTATELLSSRHPPPNITPNFYSTTKTTSTSLSSKSASPKFGTATWNDFHFPPPPPASNENNYDGNVHHYASTLVREQAEKVLKIPSTSLLIGAELGNGKHTVVRECHVSTLGNVAYKTAKDRNSFHARNALIDELKTLTLTTNPHIVRLLATDDSGGLLLELVAEGNVKQYLQSQPVATPITQLLGFCADVCEGMRYLESLGLVHGHLSPTNILLDENLRAKVLLYMFDVFFLC</sequence>
<dbReference type="GO" id="GO:0005886">
    <property type="term" value="C:plasma membrane"/>
    <property type="evidence" value="ECO:0007669"/>
    <property type="project" value="TreeGrafter"/>
</dbReference>
<dbReference type="GO" id="GO:0043235">
    <property type="term" value="C:receptor complex"/>
    <property type="evidence" value="ECO:0007669"/>
    <property type="project" value="TreeGrafter"/>
</dbReference>
<dbReference type="GO" id="GO:0004714">
    <property type="term" value="F:transmembrane receptor protein tyrosine kinase activity"/>
    <property type="evidence" value="ECO:0007669"/>
    <property type="project" value="TreeGrafter"/>
</dbReference>
<reference evidence="3 4" key="1">
    <citation type="submission" date="2019-10" db="EMBL/GenBank/DDBJ databases">
        <title>Assembly and Annotation for the nematode Trichostrongylus colubriformis.</title>
        <authorList>
            <person name="Martin J."/>
        </authorList>
    </citation>
    <scope>NUCLEOTIDE SEQUENCE [LARGE SCALE GENOMIC DNA]</scope>
    <source>
        <strain evidence="3">G859</strain>
        <tissue evidence="3">Whole worm</tissue>
    </source>
</reference>
<evidence type="ECO:0000256" key="1">
    <source>
        <dbReference type="SAM" id="Phobius"/>
    </source>
</evidence>
<dbReference type="InterPro" id="IPR020635">
    <property type="entry name" value="Tyr_kinase_cat_dom"/>
</dbReference>
<comment type="caution">
    <text evidence="3">The sequence shown here is derived from an EMBL/GenBank/DDBJ whole genome shotgun (WGS) entry which is preliminary data.</text>
</comment>
<evidence type="ECO:0000259" key="2">
    <source>
        <dbReference type="PROSITE" id="PS50011"/>
    </source>
</evidence>
<dbReference type="GO" id="GO:0005524">
    <property type="term" value="F:ATP binding"/>
    <property type="evidence" value="ECO:0007669"/>
    <property type="project" value="InterPro"/>
</dbReference>
<dbReference type="InterPro" id="IPR011009">
    <property type="entry name" value="Kinase-like_dom_sf"/>
</dbReference>
<accession>A0AAN8J233</accession>
<keyword evidence="3" id="KW-0418">Kinase</keyword>
<name>A0AAN8J233_TRICO</name>
<dbReference type="SMART" id="SM00219">
    <property type="entry name" value="TyrKc"/>
    <property type="match status" value="1"/>
</dbReference>
<dbReference type="SUPFAM" id="SSF56112">
    <property type="entry name" value="Protein kinase-like (PK-like)"/>
    <property type="match status" value="1"/>
</dbReference>
<evidence type="ECO:0000313" key="4">
    <source>
        <dbReference type="Proteomes" id="UP001331761"/>
    </source>
</evidence>
<keyword evidence="4" id="KW-1185">Reference proteome</keyword>
<proteinExistence type="predicted"/>
<keyword evidence="1" id="KW-1133">Transmembrane helix</keyword>
<keyword evidence="1" id="KW-0472">Membrane</keyword>
<dbReference type="Pfam" id="PF07714">
    <property type="entry name" value="PK_Tyr_Ser-Thr"/>
    <property type="match status" value="1"/>
</dbReference>
<dbReference type="Proteomes" id="UP001331761">
    <property type="component" value="Unassembled WGS sequence"/>
</dbReference>
<dbReference type="Gene3D" id="1.10.510.10">
    <property type="entry name" value="Transferase(Phosphotransferase) domain 1"/>
    <property type="match status" value="1"/>
</dbReference>
<feature type="transmembrane region" description="Helical" evidence="1">
    <location>
        <begin position="37"/>
        <end position="59"/>
    </location>
</feature>
<dbReference type="PANTHER" id="PTHR24416:SF611">
    <property type="entry name" value="TYROSINE-PROTEIN KINASE TRANSMEMBRANE RECEPTOR ROR"/>
    <property type="match status" value="1"/>
</dbReference>
<keyword evidence="3" id="KW-0808">Transferase</keyword>
<dbReference type="PANTHER" id="PTHR24416">
    <property type="entry name" value="TYROSINE-PROTEIN KINASE RECEPTOR"/>
    <property type="match status" value="1"/>
</dbReference>
<evidence type="ECO:0000313" key="3">
    <source>
        <dbReference type="EMBL" id="KAK5978094.1"/>
    </source>
</evidence>
<dbReference type="InterPro" id="IPR050122">
    <property type="entry name" value="RTK"/>
</dbReference>